<dbReference type="AlphaFoldDB" id="A0A7X2XEX3"/>
<dbReference type="InterPro" id="IPR036291">
    <property type="entry name" value="NAD(P)-bd_dom_sf"/>
</dbReference>
<organism evidence="3 6">
    <name type="scientific">Phascolarctobacterium faecium</name>
    <dbReference type="NCBI Taxonomy" id="33025"/>
    <lineage>
        <taxon>Bacteria</taxon>
        <taxon>Bacillati</taxon>
        <taxon>Bacillota</taxon>
        <taxon>Negativicutes</taxon>
        <taxon>Acidaminococcales</taxon>
        <taxon>Acidaminococcaceae</taxon>
        <taxon>Phascolarctobacterium</taxon>
    </lineage>
</organism>
<protein>
    <submittedName>
        <fullName evidence="3">NAD-dependent epimerase/dehydratase family protein</fullName>
    </submittedName>
</protein>
<name>A0A7X2XEX3_9FIRM</name>
<dbReference type="Proteomes" id="UP000443070">
    <property type="component" value="Unassembled WGS sequence"/>
</dbReference>
<dbReference type="RefSeq" id="WP_149877367.1">
    <property type="nucleotide sequence ID" value="NZ_CAUDCT010000002.1"/>
</dbReference>
<comment type="similarity">
    <text evidence="1">Belongs to the NAD(P)-dependent epimerase/dehydratase family.</text>
</comment>
<dbReference type="Proteomes" id="UP000484547">
    <property type="component" value="Unassembled WGS sequence"/>
</dbReference>
<dbReference type="EMBL" id="WNBM01000001">
    <property type="protein sequence ID" value="MTT75382.1"/>
    <property type="molecule type" value="Genomic_DNA"/>
</dbReference>
<proteinExistence type="inferred from homology"/>
<evidence type="ECO:0000313" key="6">
    <source>
        <dbReference type="Proteomes" id="UP000484547"/>
    </source>
</evidence>
<evidence type="ECO:0000313" key="5">
    <source>
        <dbReference type="Proteomes" id="UP000443070"/>
    </source>
</evidence>
<dbReference type="PANTHER" id="PTHR43000">
    <property type="entry name" value="DTDP-D-GLUCOSE 4,6-DEHYDRATASE-RELATED"/>
    <property type="match status" value="1"/>
</dbReference>
<dbReference type="InterPro" id="IPR001509">
    <property type="entry name" value="Epimerase_deHydtase"/>
</dbReference>
<dbReference type="EMBL" id="WNBW01000001">
    <property type="protein sequence ID" value="MTU03515.1"/>
    <property type="molecule type" value="Genomic_DNA"/>
</dbReference>
<reference evidence="5 6" key="1">
    <citation type="journal article" date="2019" name="Nat. Med.">
        <title>A library of human gut bacterial isolates paired with longitudinal multiomics data enables mechanistic microbiome research.</title>
        <authorList>
            <person name="Poyet M."/>
            <person name="Groussin M."/>
            <person name="Gibbons S.M."/>
            <person name="Avila-Pacheco J."/>
            <person name="Jiang X."/>
            <person name="Kearney S.M."/>
            <person name="Perrotta A.R."/>
            <person name="Berdy B."/>
            <person name="Zhao S."/>
            <person name="Lieberman T.D."/>
            <person name="Swanson P.K."/>
            <person name="Smith M."/>
            <person name="Roesemann S."/>
            <person name="Alexander J.E."/>
            <person name="Rich S.A."/>
            <person name="Livny J."/>
            <person name="Vlamakis H."/>
            <person name="Clish C."/>
            <person name="Bullock K."/>
            <person name="Deik A."/>
            <person name="Scott J."/>
            <person name="Pierce K.A."/>
            <person name="Xavier R.J."/>
            <person name="Alm E.J."/>
        </authorList>
    </citation>
    <scope>NUCLEOTIDE SEQUENCE [LARGE SCALE GENOMIC DNA]</scope>
    <source>
        <strain evidence="3 6">BIOML-A13</strain>
        <strain evidence="4 5">BIOML-A3</strain>
    </source>
</reference>
<accession>A0A7X2XEX3</accession>
<feature type="domain" description="NAD-dependent epimerase/dehydratase" evidence="2">
    <location>
        <begin position="5"/>
        <end position="233"/>
    </location>
</feature>
<sequence length="305" mass="35513">MKKKVLVTGAYGFIGRYVAREYHKNGYYVIGMGHGTWNLVDTNIWGIDEFYSCDITIESLAKYAIDIDVIVHCAGSGSVGFSVENPLQDFERTVQTTYFVLEFIRKYSYNTKLIYPSSAAVYGFSNNLPLKEYSDLNPISPYGYHKKIVEELCRMYVEQYAVKVVVLRLFSVYGKELKKQLLWDACKKIVRKDNFFYGTGEETRDWMHVVDVAKYFFEATKYVSEKLEIYNIASGRSITVQDILELLYSVYGANEKPVFNGRVNFGNPVHYFADVNRIQNWNVKNKIDLNQGIIEYVRWFKNEEY</sequence>
<evidence type="ECO:0000313" key="4">
    <source>
        <dbReference type="EMBL" id="MTU03515.1"/>
    </source>
</evidence>
<evidence type="ECO:0000256" key="1">
    <source>
        <dbReference type="ARBA" id="ARBA00007637"/>
    </source>
</evidence>
<dbReference type="Pfam" id="PF01370">
    <property type="entry name" value="Epimerase"/>
    <property type="match status" value="1"/>
</dbReference>
<evidence type="ECO:0000313" key="3">
    <source>
        <dbReference type="EMBL" id="MTT75382.1"/>
    </source>
</evidence>
<dbReference type="SUPFAM" id="SSF51735">
    <property type="entry name" value="NAD(P)-binding Rossmann-fold domains"/>
    <property type="match status" value="1"/>
</dbReference>
<comment type="caution">
    <text evidence="3">The sequence shown here is derived from an EMBL/GenBank/DDBJ whole genome shotgun (WGS) entry which is preliminary data.</text>
</comment>
<dbReference type="Gene3D" id="3.40.50.720">
    <property type="entry name" value="NAD(P)-binding Rossmann-like Domain"/>
    <property type="match status" value="1"/>
</dbReference>
<dbReference type="OrthoDB" id="9789543at2"/>
<keyword evidence="5" id="KW-1185">Reference proteome</keyword>
<gene>
    <name evidence="3" type="ORF">GMD11_03730</name>
    <name evidence="4" type="ORF">GMD18_03735</name>
</gene>
<evidence type="ECO:0000259" key="2">
    <source>
        <dbReference type="Pfam" id="PF01370"/>
    </source>
</evidence>